<dbReference type="SUPFAM" id="SSF140356">
    <property type="entry name" value="PPK N-terminal domain-like"/>
    <property type="match status" value="1"/>
</dbReference>
<evidence type="ECO:0000259" key="13">
    <source>
        <dbReference type="Pfam" id="PF13090"/>
    </source>
</evidence>
<evidence type="ECO:0000259" key="11">
    <source>
        <dbReference type="Pfam" id="PF02503"/>
    </source>
</evidence>
<dbReference type="HOGENOM" id="CLU_009678_5_0_0"/>
<dbReference type="InterPro" id="IPR025198">
    <property type="entry name" value="PPK_N_dom"/>
</dbReference>
<dbReference type="Gene3D" id="1.20.58.310">
    <property type="entry name" value="Polyphosphate kinase N-terminal domain"/>
    <property type="match status" value="1"/>
</dbReference>
<dbReference type="KEGG" id="rca:Rcas_3540"/>
<dbReference type="InterPro" id="IPR041108">
    <property type="entry name" value="PP_kinase_C_1"/>
</dbReference>
<dbReference type="NCBIfam" id="NF003921">
    <property type="entry name" value="PRK05443.2-2"/>
    <property type="match status" value="1"/>
</dbReference>
<evidence type="ECO:0000313" key="15">
    <source>
        <dbReference type="EMBL" id="ABU59589.1"/>
    </source>
</evidence>
<feature type="binding site" evidence="8">
    <location>
        <position position="60"/>
    </location>
    <ligand>
        <name>ATP</name>
        <dbReference type="ChEBI" id="CHEBI:30616"/>
    </ligand>
</feature>
<evidence type="ECO:0000256" key="10">
    <source>
        <dbReference type="SAM" id="MobiDB-lite"/>
    </source>
</evidence>
<accession>A7NPU3</accession>
<sequence length="708" mass="80849">MASVEFETIEHDMTNLATASPYFNRELSWLEFNRRVLEEAMDERHPLLERVKFLSIFSTNLDEFFMIRVAGLKQQVAAGVVSRSLDGMTPAEQLAAIRRAVIPLVEQHRACWLDDVRPKLCQQGIHVLDYHELTPEQRAKCAEYFEREVFPVLTPLAIDPAHPFPHISNLSLNLAVVINDPEEGELFARVKVPAVLPRFVPIEGGHCDTPDDVPPERRHCFTWLEQVITANVSSLFPGEEIVECYLFRITRNADMEIEEEEADDLLRVIEEGVRQRRFGAVVRLQVQYDMPERVRNLLLNHLKLTPDDVYEMRGPLGLSDLVQLMKIDRPDLKDPPFYPILPAPLQHARSTEELFAAIRQHDILLHHPFHSFQPLVALIQAAAEDPNVLAIKQTLYRVGSNSPIVKALMHAREQDKQVTVLVELKARFDEENNIIWAKQLERAGVHVVYGLVGLKTHAKLALIVRREHDGLRRYVHLGTGNYNATTARIYTDLGLLTARTDIAADVSELFNHLTGFSRQRRYRKLLVAPVSMRECLAELIEREIAHAQAGRPAHLIFKCNSIVDKKMIDLLYRASQAGVTIELIVRGICCLRPGVPGLSERITVRSIVGRFLEHSRIYYFGNNGNPDIYLGSADLMERNLDRRVETLFPVESPGLKEEIRHLLDVYMRDTSRARLLMPDGSYARARPRDGEEPFDSQAFLSRDNMTPR</sequence>
<dbReference type="PANTHER" id="PTHR30218:SF0">
    <property type="entry name" value="POLYPHOSPHATE KINASE"/>
    <property type="match status" value="1"/>
</dbReference>
<dbReference type="GO" id="GO:0046872">
    <property type="term" value="F:metal ion binding"/>
    <property type="evidence" value="ECO:0007669"/>
    <property type="project" value="UniProtKB-KW"/>
</dbReference>
<evidence type="ECO:0000256" key="1">
    <source>
        <dbReference type="ARBA" id="ARBA00022553"/>
    </source>
</evidence>
<dbReference type="AlphaFoldDB" id="A7NPU3"/>
<evidence type="ECO:0000313" key="16">
    <source>
        <dbReference type="Proteomes" id="UP000000263"/>
    </source>
</evidence>
<evidence type="ECO:0000259" key="12">
    <source>
        <dbReference type="Pfam" id="PF13089"/>
    </source>
</evidence>
<evidence type="ECO:0000256" key="6">
    <source>
        <dbReference type="ARBA" id="ARBA00022840"/>
    </source>
</evidence>
<dbReference type="CDD" id="cd09165">
    <property type="entry name" value="PLDc_PaPPK1_C1_like"/>
    <property type="match status" value="1"/>
</dbReference>
<feature type="domain" description="Polyphosphate kinase N-terminal" evidence="12">
    <location>
        <begin position="22"/>
        <end position="127"/>
    </location>
</feature>
<evidence type="ECO:0000256" key="8">
    <source>
        <dbReference type="HAMAP-Rule" id="MF_00347"/>
    </source>
</evidence>
<dbReference type="NCBIfam" id="NF003917">
    <property type="entry name" value="PRK05443.1-1"/>
    <property type="match status" value="1"/>
</dbReference>
<feature type="domain" description="Polyphosphate kinase middle" evidence="11">
    <location>
        <begin position="136"/>
        <end position="324"/>
    </location>
</feature>
<dbReference type="Gene3D" id="3.30.870.10">
    <property type="entry name" value="Endonuclease Chain A"/>
    <property type="match status" value="2"/>
</dbReference>
<keyword evidence="4 8" id="KW-0547">Nucleotide-binding</keyword>
<evidence type="ECO:0000256" key="4">
    <source>
        <dbReference type="ARBA" id="ARBA00022741"/>
    </source>
</evidence>
<reference evidence="15 16" key="1">
    <citation type="submission" date="2007-08" db="EMBL/GenBank/DDBJ databases">
        <title>Complete sequence of Roseiflexus castenholzii DSM 13941.</title>
        <authorList>
            <consortium name="US DOE Joint Genome Institute"/>
            <person name="Copeland A."/>
            <person name="Lucas S."/>
            <person name="Lapidus A."/>
            <person name="Barry K."/>
            <person name="Glavina del Rio T."/>
            <person name="Dalin E."/>
            <person name="Tice H."/>
            <person name="Pitluck S."/>
            <person name="Thompson L.S."/>
            <person name="Brettin T."/>
            <person name="Bruce D."/>
            <person name="Detter J.C."/>
            <person name="Han C."/>
            <person name="Tapia R."/>
            <person name="Schmutz J."/>
            <person name="Larimer F."/>
            <person name="Land M."/>
            <person name="Hauser L."/>
            <person name="Kyrpides N."/>
            <person name="Mikhailova N."/>
            <person name="Bryant D.A."/>
            <person name="Hanada S."/>
            <person name="Tsukatani Y."/>
            <person name="Richardson P."/>
        </authorList>
    </citation>
    <scope>NUCLEOTIDE SEQUENCE [LARGE SCALE GENOMIC DNA]</scope>
    <source>
        <strain evidence="16">DSM 13941 / HLO8</strain>
    </source>
</reference>
<evidence type="ECO:0000256" key="3">
    <source>
        <dbReference type="ARBA" id="ARBA00022723"/>
    </source>
</evidence>
<dbReference type="InterPro" id="IPR025200">
    <property type="entry name" value="PPK_C_dom2"/>
</dbReference>
<dbReference type="PIRSF" id="PIRSF015589">
    <property type="entry name" value="PP_kinase"/>
    <property type="match status" value="1"/>
</dbReference>
<dbReference type="InterPro" id="IPR024953">
    <property type="entry name" value="PP_kinase_middle"/>
</dbReference>
<keyword evidence="2 8" id="KW-0808">Transferase</keyword>
<dbReference type="GO" id="GO:0008976">
    <property type="term" value="F:polyphosphate kinase activity"/>
    <property type="evidence" value="ECO:0007669"/>
    <property type="project" value="UniProtKB-UniRule"/>
</dbReference>
<evidence type="ECO:0000256" key="9">
    <source>
        <dbReference type="RuleBase" id="RU003800"/>
    </source>
</evidence>
<dbReference type="GO" id="GO:0009358">
    <property type="term" value="C:polyphosphate kinase complex"/>
    <property type="evidence" value="ECO:0007669"/>
    <property type="project" value="InterPro"/>
</dbReference>
<comment type="similarity">
    <text evidence="8 9">Belongs to the polyphosphate kinase 1 (PPK1) family.</text>
</comment>
<feature type="region of interest" description="Disordered" evidence="10">
    <location>
        <begin position="679"/>
        <end position="708"/>
    </location>
</feature>
<feature type="domain" description="Polyphosphate kinase C-terminal" evidence="13">
    <location>
        <begin position="525"/>
        <end position="697"/>
    </location>
</feature>
<dbReference type="PANTHER" id="PTHR30218">
    <property type="entry name" value="POLYPHOSPHATE KINASE"/>
    <property type="match status" value="1"/>
</dbReference>
<dbReference type="Pfam" id="PF17941">
    <property type="entry name" value="PP_kinase_C_1"/>
    <property type="match status" value="1"/>
</dbReference>
<evidence type="ECO:0000256" key="5">
    <source>
        <dbReference type="ARBA" id="ARBA00022777"/>
    </source>
</evidence>
<dbReference type="GO" id="GO:0006799">
    <property type="term" value="P:polyphosphate biosynthetic process"/>
    <property type="evidence" value="ECO:0007669"/>
    <property type="project" value="UniProtKB-UniRule"/>
</dbReference>
<dbReference type="GO" id="GO:0005524">
    <property type="term" value="F:ATP binding"/>
    <property type="evidence" value="ECO:0007669"/>
    <property type="project" value="UniProtKB-KW"/>
</dbReference>
<feature type="binding site" evidence="8">
    <location>
        <position position="397"/>
    </location>
    <ligand>
        <name>Mg(2+)</name>
        <dbReference type="ChEBI" id="CHEBI:18420"/>
    </ligand>
</feature>
<name>A7NPU3_ROSCS</name>
<feature type="binding site" evidence="8">
    <location>
        <position position="614"/>
    </location>
    <ligand>
        <name>ATP</name>
        <dbReference type="ChEBI" id="CHEBI:30616"/>
    </ligand>
</feature>
<dbReference type="Gene3D" id="3.30.1840.10">
    <property type="entry name" value="Polyphosphate kinase middle domain"/>
    <property type="match status" value="1"/>
</dbReference>
<keyword evidence="5 8" id="KW-0418">Kinase</keyword>
<evidence type="ECO:0000256" key="2">
    <source>
        <dbReference type="ARBA" id="ARBA00022679"/>
    </source>
</evidence>
<feature type="domain" description="Polyphosphate kinase C-terminal" evidence="14">
    <location>
        <begin position="354"/>
        <end position="518"/>
    </location>
</feature>
<comment type="catalytic activity">
    <reaction evidence="8 9">
        <text>[phosphate](n) + ATP = [phosphate](n+1) + ADP</text>
        <dbReference type="Rhea" id="RHEA:19573"/>
        <dbReference type="Rhea" id="RHEA-COMP:9859"/>
        <dbReference type="Rhea" id="RHEA-COMP:14280"/>
        <dbReference type="ChEBI" id="CHEBI:16838"/>
        <dbReference type="ChEBI" id="CHEBI:30616"/>
        <dbReference type="ChEBI" id="CHEBI:456216"/>
        <dbReference type="EC" id="2.7.4.1"/>
    </reaction>
</comment>
<comment type="PTM">
    <text evidence="8 9">An intermediate of this reaction is the autophosphorylated ppk in which a phosphate is covalently linked to a histidine residue through a N-P bond.</text>
</comment>
<keyword evidence="7 8" id="KW-0460">Magnesium</keyword>
<keyword evidence="1 8" id="KW-0597">Phosphoprotein</keyword>
<keyword evidence="3 8" id="KW-0479">Metal-binding</keyword>
<evidence type="ECO:0000256" key="7">
    <source>
        <dbReference type="ARBA" id="ARBA00022842"/>
    </source>
</evidence>
<dbReference type="CDD" id="cd09168">
    <property type="entry name" value="PLDc_PaPPK1_C2_like"/>
    <property type="match status" value="1"/>
</dbReference>
<comment type="cofactor">
    <cofactor evidence="8">
        <name>Mg(2+)</name>
        <dbReference type="ChEBI" id="CHEBI:18420"/>
    </cofactor>
</comment>
<protein>
    <recommendedName>
        <fullName evidence="8 9">Polyphosphate kinase</fullName>
        <ecNumber evidence="8 9">2.7.4.1</ecNumber>
    </recommendedName>
    <alternativeName>
        <fullName evidence="8">ATP-polyphosphate phosphotransferase</fullName>
    </alternativeName>
    <alternativeName>
        <fullName evidence="8">Polyphosphoric acid kinase</fullName>
    </alternativeName>
</protein>
<dbReference type="RefSeq" id="WP_012122012.1">
    <property type="nucleotide sequence ID" value="NC_009767.1"/>
</dbReference>
<dbReference type="Pfam" id="PF02503">
    <property type="entry name" value="PP_kinase"/>
    <property type="match status" value="1"/>
</dbReference>
<feature type="binding site" evidence="8">
    <location>
        <position position="490"/>
    </location>
    <ligand>
        <name>ATP</name>
        <dbReference type="ChEBI" id="CHEBI:30616"/>
    </ligand>
</feature>
<feature type="active site" description="Phosphohistidine intermediate" evidence="8">
    <location>
        <position position="457"/>
    </location>
</feature>
<dbReference type="NCBIfam" id="NF003918">
    <property type="entry name" value="PRK05443.1-2"/>
    <property type="match status" value="1"/>
</dbReference>
<dbReference type="SUPFAM" id="SSF143724">
    <property type="entry name" value="PHP14-like"/>
    <property type="match status" value="1"/>
</dbReference>
<dbReference type="InterPro" id="IPR003414">
    <property type="entry name" value="PP_kinase"/>
</dbReference>
<organism evidence="15 16">
    <name type="scientific">Roseiflexus castenholzii (strain DSM 13941 / HLO8)</name>
    <dbReference type="NCBI Taxonomy" id="383372"/>
    <lineage>
        <taxon>Bacteria</taxon>
        <taxon>Bacillati</taxon>
        <taxon>Chloroflexota</taxon>
        <taxon>Chloroflexia</taxon>
        <taxon>Chloroflexales</taxon>
        <taxon>Roseiflexineae</taxon>
        <taxon>Roseiflexaceae</taxon>
        <taxon>Roseiflexus</taxon>
    </lineage>
</organism>
<feature type="binding site" evidence="8">
    <location>
        <position position="427"/>
    </location>
    <ligand>
        <name>Mg(2+)</name>
        <dbReference type="ChEBI" id="CHEBI:18420"/>
    </ligand>
</feature>
<dbReference type="OrthoDB" id="9761456at2"/>
<proteinExistence type="inferred from homology"/>
<feature type="binding site" evidence="8">
    <location>
        <position position="586"/>
    </location>
    <ligand>
        <name>ATP</name>
        <dbReference type="ChEBI" id="CHEBI:30616"/>
    </ligand>
</feature>
<dbReference type="InterPro" id="IPR036832">
    <property type="entry name" value="PPK_N_dom_sf"/>
</dbReference>
<dbReference type="NCBIfam" id="TIGR03705">
    <property type="entry name" value="poly_P_kin"/>
    <property type="match status" value="1"/>
</dbReference>
<dbReference type="EC" id="2.7.4.1" evidence="8 9"/>
<dbReference type="Proteomes" id="UP000000263">
    <property type="component" value="Chromosome"/>
</dbReference>
<evidence type="ECO:0000259" key="14">
    <source>
        <dbReference type="Pfam" id="PF17941"/>
    </source>
</evidence>
<dbReference type="InterPro" id="IPR036830">
    <property type="entry name" value="PP_kinase_middle_dom_sf"/>
</dbReference>
<comment type="function">
    <text evidence="8 9">Catalyzes the reversible transfer of the terminal phosphate of ATP to form a long-chain polyphosphate (polyP).</text>
</comment>
<gene>
    <name evidence="8" type="primary">ppk</name>
    <name evidence="15" type="ordered locus">Rcas_3540</name>
</gene>
<dbReference type="STRING" id="383372.Rcas_3540"/>
<dbReference type="eggNOG" id="COG0855">
    <property type="taxonomic scope" value="Bacteria"/>
</dbReference>
<keyword evidence="6 8" id="KW-0067">ATP-binding</keyword>
<dbReference type="FunFam" id="3.30.870.10:FF:000001">
    <property type="entry name" value="Polyphosphate kinase"/>
    <property type="match status" value="1"/>
</dbReference>
<dbReference type="Pfam" id="PF13089">
    <property type="entry name" value="PP_kinase_N"/>
    <property type="match status" value="1"/>
</dbReference>
<dbReference type="SUPFAM" id="SSF56024">
    <property type="entry name" value="Phospholipase D/nuclease"/>
    <property type="match status" value="2"/>
</dbReference>
<dbReference type="Pfam" id="PF13090">
    <property type="entry name" value="PP_kinase_C"/>
    <property type="match status" value="1"/>
</dbReference>
<dbReference type="EMBL" id="CP000804">
    <property type="protein sequence ID" value="ABU59589.1"/>
    <property type="molecule type" value="Genomic_DNA"/>
</dbReference>
<dbReference type="HAMAP" id="MF_00347">
    <property type="entry name" value="Polyphosphate_kinase"/>
    <property type="match status" value="1"/>
</dbReference>
<keyword evidence="16" id="KW-1185">Reference proteome</keyword>